<evidence type="ECO:0000256" key="1">
    <source>
        <dbReference type="SAM" id="MobiDB-lite"/>
    </source>
</evidence>
<evidence type="ECO:0000259" key="2">
    <source>
        <dbReference type="Pfam" id="PF06894"/>
    </source>
</evidence>
<protein>
    <submittedName>
        <fullName evidence="3">Phage minor tail protein G</fullName>
    </submittedName>
</protein>
<feature type="domain" description="Tail assembly protein G" evidence="2">
    <location>
        <begin position="1"/>
        <end position="124"/>
    </location>
</feature>
<proteinExistence type="predicted"/>
<dbReference type="NCBIfam" id="TIGR01674">
    <property type="entry name" value="phage_lambda_G"/>
    <property type="match status" value="1"/>
</dbReference>
<reference evidence="3 4" key="1">
    <citation type="submission" date="2024-07" db="EMBL/GenBank/DDBJ databases">
        <authorList>
            <person name="Dulla G.F.J."/>
            <person name="Delorm J.G."/>
        </authorList>
    </citation>
    <scope>NUCLEOTIDE SEQUENCE [LARGE SCALE GENOMIC DNA]</scope>
    <source>
        <strain evidence="3 4">JGD 233</strain>
    </source>
</reference>
<keyword evidence="4" id="KW-1185">Reference proteome</keyword>
<dbReference type="Pfam" id="PF06894">
    <property type="entry name" value="Phage_TAC_2"/>
    <property type="match status" value="1"/>
</dbReference>
<organism evidence="3 4">
    <name type="scientific">Erwinia papayae</name>
    <dbReference type="NCBI Taxonomy" id="206499"/>
    <lineage>
        <taxon>Bacteria</taxon>
        <taxon>Pseudomonadati</taxon>
        <taxon>Pseudomonadota</taxon>
        <taxon>Gammaproteobacteria</taxon>
        <taxon>Enterobacterales</taxon>
        <taxon>Erwiniaceae</taxon>
        <taxon>Erwinia</taxon>
    </lineage>
</organism>
<dbReference type="RefSeq" id="WP_367167837.1">
    <property type="nucleotide sequence ID" value="NZ_JBFKZN010000006.1"/>
</dbReference>
<gene>
    <name evidence="3" type="ORF">ABW286_14040</name>
</gene>
<dbReference type="Proteomes" id="UP001554567">
    <property type="component" value="Unassembled WGS sequence"/>
</dbReference>
<evidence type="ECO:0000313" key="3">
    <source>
        <dbReference type="EMBL" id="MEW5290291.1"/>
    </source>
</evidence>
<accession>A0ABV3N3A1</accession>
<name>A0ABV3N3A1_9GAMM</name>
<dbReference type="EMBL" id="JBFKZN010000006">
    <property type="protein sequence ID" value="MEW5290291.1"/>
    <property type="molecule type" value="Genomic_DNA"/>
</dbReference>
<sequence length="140" mass="15483">MFLKKDTFTFNGGSKTLHELSALQRIELLEFLATEEKARQTLAEGEPEEVQSARFVGFNIRAGARVVAMSLWQGTDKTLSVEQLYQEVMETWPVEAIGKADMQIKVLSGMILTAAESSDSAAESEENQDKEADTDPAQKP</sequence>
<feature type="compositionally biased region" description="Basic and acidic residues" evidence="1">
    <location>
        <begin position="127"/>
        <end position="140"/>
    </location>
</feature>
<comment type="caution">
    <text evidence="3">The sequence shown here is derived from an EMBL/GenBank/DDBJ whole genome shotgun (WGS) entry which is preliminary data.</text>
</comment>
<feature type="region of interest" description="Disordered" evidence="1">
    <location>
        <begin position="115"/>
        <end position="140"/>
    </location>
</feature>
<dbReference type="InterPro" id="IPR010027">
    <property type="entry name" value="Tail_assembly_G"/>
</dbReference>
<evidence type="ECO:0000313" key="4">
    <source>
        <dbReference type="Proteomes" id="UP001554567"/>
    </source>
</evidence>